<proteinExistence type="predicted"/>
<accession>A0A167V4M8</accession>
<reference evidence="3 4" key="1">
    <citation type="journal article" date="2016" name="Genome Biol. Evol.">
        <title>Divergent and convergent evolution of fungal pathogenicity.</title>
        <authorList>
            <person name="Shang Y."/>
            <person name="Xiao G."/>
            <person name="Zheng P."/>
            <person name="Cen K."/>
            <person name="Zhan S."/>
            <person name="Wang C."/>
        </authorList>
    </citation>
    <scope>NUCLEOTIDE SEQUENCE [LARGE SCALE GENOMIC DNA]</scope>
    <source>
        <strain evidence="3 4">ARSEF 7405</strain>
    </source>
</reference>
<comment type="caution">
    <text evidence="3">The sequence shown here is derived from an EMBL/GenBank/DDBJ whole genome shotgun (WGS) entry which is preliminary data.</text>
</comment>
<name>A0A167V4M8_9EURO</name>
<feature type="coiled-coil region" evidence="1">
    <location>
        <begin position="245"/>
        <end position="276"/>
    </location>
</feature>
<feature type="compositionally biased region" description="Low complexity" evidence="2">
    <location>
        <begin position="30"/>
        <end position="55"/>
    </location>
</feature>
<evidence type="ECO:0000313" key="3">
    <source>
        <dbReference type="EMBL" id="KZZ87038.1"/>
    </source>
</evidence>
<evidence type="ECO:0000313" key="4">
    <source>
        <dbReference type="Proteomes" id="UP000242877"/>
    </source>
</evidence>
<organism evidence="3 4">
    <name type="scientific">Ascosphaera apis ARSEF 7405</name>
    <dbReference type="NCBI Taxonomy" id="392613"/>
    <lineage>
        <taxon>Eukaryota</taxon>
        <taxon>Fungi</taxon>
        <taxon>Dikarya</taxon>
        <taxon>Ascomycota</taxon>
        <taxon>Pezizomycotina</taxon>
        <taxon>Eurotiomycetes</taxon>
        <taxon>Eurotiomycetidae</taxon>
        <taxon>Onygenales</taxon>
        <taxon>Ascosphaeraceae</taxon>
        <taxon>Ascosphaera</taxon>
    </lineage>
</organism>
<dbReference type="OrthoDB" id="10522597at2759"/>
<feature type="region of interest" description="Disordered" evidence="2">
    <location>
        <begin position="30"/>
        <end position="66"/>
    </location>
</feature>
<sequence>MDDTFLSYIHMKTPNNDCFPPYIRQRPSFDSFDSSTATTISSNKSNSTSSTTTATPPLPTSYTEPNTPLFKGGFFQHEIQIPMSVSMSIPALDEQVRVRRGHRLAHSRGSGHSRNRSEMSMPMGGVQMQHSHHTHPGNHGHVHSASIGTMNMNMNMNGSGNGNGSGEKVAADCPQCGLWTWNVNRHLKYRCKERKAPNAHHIPRTSAPLNISSNNHNNNNSHVVNCMENDLAMYAKQLESKSIIMERMTQSMKQRNEVLENEKAEMSSSIGNLMKQVQWLSRKVNLTLQEVNRLNKFIAEQGGQIQC</sequence>
<dbReference type="Proteomes" id="UP000242877">
    <property type="component" value="Unassembled WGS sequence"/>
</dbReference>
<keyword evidence="1" id="KW-0175">Coiled coil</keyword>
<evidence type="ECO:0000256" key="1">
    <source>
        <dbReference type="SAM" id="Coils"/>
    </source>
</evidence>
<evidence type="ECO:0000256" key="2">
    <source>
        <dbReference type="SAM" id="MobiDB-lite"/>
    </source>
</evidence>
<dbReference type="VEuPathDB" id="FungiDB:AAP_05984"/>
<keyword evidence="4" id="KW-1185">Reference proteome</keyword>
<protein>
    <submittedName>
        <fullName evidence="3">Uncharacterized protein</fullName>
    </submittedName>
</protein>
<gene>
    <name evidence="3" type="ORF">AAP_05984</name>
</gene>
<dbReference type="AlphaFoldDB" id="A0A167V4M8"/>
<dbReference type="EMBL" id="AZGZ01000040">
    <property type="protein sequence ID" value="KZZ87038.1"/>
    <property type="molecule type" value="Genomic_DNA"/>
</dbReference>